<evidence type="ECO:0000256" key="5">
    <source>
        <dbReference type="ARBA" id="ARBA00022989"/>
    </source>
</evidence>
<dbReference type="PANTHER" id="PTHR30151">
    <property type="entry name" value="ALKANE SULFONATE ABC TRANSPORTER-RELATED, MEMBRANE SUBUNIT"/>
    <property type="match status" value="1"/>
</dbReference>
<evidence type="ECO:0000256" key="1">
    <source>
        <dbReference type="ARBA" id="ARBA00004651"/>
    </source>
</evidence>
<dbReference type="SUPFAM" id="SSF161098">
    <property type="entry name" value="MetI-like"/>
    <property type="match status" value="1"/>
</dbReference>
<evidence type="ECO:0000313" key="9">
    <source>
        <dbReference type="EMBL" id="MDR7084106.1"/>
    </source>
</evidence>
<feature type="transmembrane region" description="Helical" evidence="7">
    <location>
        <begin position="43"/>
        <end position="63"/>
    </location>
</feature>
<evidence type="ECO:0000256" key="3">
    <source>
        <dbReference type="ARBA" id="ARBA00022475"/>
    </source>
</evidence>
<dbReference type="Gene3D" id="1.10.3720.10">
    <property type="entry name" value="MetI-like"/>
    <property type="match status" value="1"/>
</dbReference>
<dbReference type="InterPro" id="IPR035906">
    <property type="entry name" value="MetI-like_sf"/>
</dbReference>
<feature type="domain" description="ABC transmembrane type-1" evidence="8">
    <location>
        <begin position="63"/>
        <end position="247"/>
    </location>
</feature>
<feature type="transmembrane region" description="Helical" evidence="7">
    <location>
        <begin position="173"/>
        <end position="198"/>
    </location>
</feature>
<keyword evidence="2 7" id="KW-0813">Transport</keyword>
<feature type="transmembrane region" description="Helical" evidence="7">
    <location>
        <begin position="69"/>
        <end position="88"/>
    </location>
</feature>
<dbReference type="EMBL" id="JAVDVQ010000018">
    <property type="protein sequence ID" value="MDR7084106.1"/>
    <property type="molecule type" value="Genomic_DNA"/>
</dbReference>
<dbReference type="PROSITE" id="PS50928">
    <property type="entry name" value="ABC_TM1"/>
    <property type="match status" value="1"/>
</dbReference>
<evidence type="ECO:0000256" key="6">
    <source>
        <dbReference type="ARBA" id="ARBA00023136"/>
    </source>
</evidence>
<proteinExistence type="inferred from homology"/>
<comment type="subcellular location">
    <subcellularLocation>
        <location evidence="1 7">Cell membrane</location>
        <topology evidence="1 7">Multi-pass membrane protein</topology>
    </subcellularLocation>
</comment>
<evidence type="ECO:0000256" key="7">
    <source>
        <dbReference type="RuleBase" id="RU363032"/>
    </source>
</evidence>
<feature type="transmembrane region" description="Helical" evidence="7">
    <location>
        <begin position="17"/>
        <end position="36"/>
    </location>
</feature>
<keyword evidence="6 7" id="KW-0472">Membrane</keyword>
<comment type="similarity">
    <text evidence="7">Belongs to the binding-protein-dependent transport system permease family.</text>
</comment>
<reference evidence="9 10" key="1">
    <citation type="submission" date="2023-07" db="EMBL/GenBank/DDBJ databases">
        <title>Sorghum-associated microbial communities from plants grown in Nebraska, USA.</title>
        <authorList>
            <person name="Schachtman D."/>
        </authorList>
    </citation>
    <scope>NUCLEOTIDE SEQUENCE [LARGE SCALE GENOMIC DNA]</scope>
    <source>
        <strain evidence="9 10">BE167</strain>
    </source>
</reference>
<sequence>MKTSTKSLDWGLTTQRLLAVAALLAIWQVVIWSGTLPSMTPGVAALASSIGAALTSATFWAALAQTMTAAVSGWLIAVVAGTVLGLLIGSIRALDHSTSILIDFGRSFPVLALMPVVIMLLGATAQMETVVVALSCLWPVLVQTIYGARRMESAVVDTVRIFQIPALLRFRRVLLPSATPFIATGIRISASIAILVAVGVEVLSQTPGIGRQITLAQQAQRWDSAFAYLFFAGLVGWGIASLLNYAEGRILTWNRQTND</sequence>
<feature type="transmembrane region" description="Helical" evidence="7">
    <location>
        <begin position="129"/>
        <end position="148"/>
    </location>
</feature>
<keyword evidence="4 7" id="KW-0812">Transmembrane</keyword>
<protein>
    <submittedName>
        <fullName evidence="9">NitT/TauT family transport system permease protein</fullName>
    </submittedName>
</protein>
<dbReference type="InterPro" id="IPR000515">
    <property type="entry name" value="MetI-like"/>
</dbReference>
<organism evidence="9 10">
    <name type="scientific">Arthrobacter ginsengisoli</name>
    <dbReference type="NCBI Taxonomy" id="1356565"/>
    <lineage>
        <taxon>Bacteria</taxon>
        <taxon>Bacillati</taxon>
        <taxon>Actinomycetota</taxon>
        <taxon>Actinomycetes</taxon>
        <taxon>Micrococcales</taxon>
        <taxon>Micrococcaceae</taxon>
        <taxon>Arthrobacter</taxon>
    </lineage>
</organism>
<comment type="caution">
    <text evidence="9">The sequence shown here is derived from an EMBL/GenBank/DDBJ whole genome shotgun (WGS) entry which is preliminary data.</text>
</comment>
<dbReference type="RefSeq" id="WP_310059983.1">
    <property type="nucleotide sequence ID" value="NZ_JAVDVQ010000018.1"/>
</dbReference>
<feature type="transmembrane region" description="Helical" evidence="7">
    <location>
        <begin position="100"/>
        <end position="123"/>
    </location>
</feature>
<dbReference type="CDD" id="cd06261">
    <property type="entry name" value="TM_PBP2"/>
    <property type="match status" value="1"/>
</dbReference>
<dbReference type="Proteomes" id="UP001252243">
    <property type="component" value="Unassembled WGS sequence"/>
</dbReference>
<feature type="transmembrane region" description="Helical" evidence="7">
    <location>
        <begin position="225"/>
        <end position="246"/>
    </location>
</feature>
<keyword evidence="10" id="KW-1185">Reference proteome</keyword>
<evidence type="ECO:0000256" key="4">
    <source>
        <dbReference type="ARBA" id="ARBA00022692"/>
    </source>
</evidence>
<evidence type="ECO:0000259" key="8">
    <source>
        <dbReference type="PROSITE" id="PS50928"/>
    </source>
</evidence>
<gene>
    <name evidence="9" type="ORF">J2X01_003414</name>
</gene>
<evidence type="ECO:0000256" key="2">
    <source>
        <dbReference type="ARBA" id="ARBA00022448"/>
    </source>
</evidence>
<dbReference type="PANTHER" id="PTHR30151:SF0">
    <property type="entry name" value="ABC TRANSPORTER PERMEASE PROTEIN MJ0413-RELATED"/>
    <property type="match status" value="1"/>
</dbReference>
<dbReference type="Pfam" id="PF00528">
    <property type="entry name" value="BPD_transp_1"/>
    <property type="match status" value="1"/>
</dbReference>
<name>A0ABU1UFY2_9MICC</name>
<keyword evidence="5 7" id="KW-1133">Transmembrane helix</keyword>
<keyword evidence="3" id="KW-1003">Cell membrane</keyword>
<evidence type="ECO:0000313" key="10">
    <source>
        <dbReference type="Proteomes" id="UP001252243"/>
    </source>
</evidence>
<accession>A0ABU1UFY2</accession>